<dbReference type="Proteomes" id="UP001236283">
    <property type="component" value="Segment"/>
</dbReference>
<proteinExistence type="predicted"/>
<keyword evidence="1" id="KW-0812">Transmembrane</keyword>
<accession>A0A5H3CT24</accession>
<evidence type="ECO:0000256" key="1">
    <source>
        <dbReference type="SAM" id="Phobius"/>
    </source>
</evidence>
<feature type="transmembrane region" description="Helical" evidence="1">
    <location>
        <begin position="88"/>
        <end position="107"/>
    </location>
</feature>
<keyword evidence="1" id="KW-0472">Membrane</keyword>
<reference evidence="2" key="1">
    <citation type="journal article" date="2019" name="J. ISSAAS">
        <title>Identification of 'Missing Link' Families of Small DNA Tumor Viruses.</title>
        <authorList>
            <person name="Welch N.L."/>
            <person name="Tisza M.J."/>
            <person name="Belford A."/>
            <person name="Pastrana D.V."/>
            <person name="Pang Y.-Y.S."/>
            <person name="Schiller J.T."/>
            <person name="An P."/>
            <person name="Cantalupo P.G."/>
            <person name="Pipas J.M."/>
            <person name="Koda S."/>
            <person name="Subramaniam K."/>
            <person name="Waltzek T.B."/>
            <person name="Bian C."/>
            <person name="Shi Q."/>
            <person name="Ruan Z."/>
            <person name="Ng T.F.-F."/>
            <person name="Starrett G.J."/>
            <person name="Buck C.B."/>
        </authorList>
    </citation>
    <scope>NUCLEOTIDE SEQUENCE</scope>
    <source>
        <strain evidence="2">5205</strain>
    </source>
</reference>
<evidence type="ECO:0000313" key="2">
    <source>
        <dbReference type="EMBL" id="DAC80269.1"/>
    </source>
</evidence>
<keyword evidence="1" id="KW-1133">Transmembrane helix</keyword>
<evidence type="ECO:0000313" key="3">
    <source>
        <dbReference type="Proteomes" id="UP001236283"/>
    </source>
</evidence>
<sequence>MSQRLHRHADCLRVLSKANPKLRKAILSTAPNDLLKSICDCSHNVLKGNIRLTPGQKKGLSRHKSTLRALGDKKIPLSKKRQTLVQKGGFLSLLLSPIISAITSLFGGRK</sequence>
<protein>
    <submittedName>
        <fullName evidence="2">GasderminX</fullName>
    </submittedName>
</protein>
<dbReference type="EMBL" id="BK010888">
    <property type="protein sequence ID" value="DAC80269.1"/>
    <property type="molecule type" value="Genomic_DNA"/>
</dbReference>
<organism evidence="2 3">
    <name type="scientific">Branchiostoma lancelet adintovirus</name>
    <dbReference type="NCBI Taxonomy" id="2597807"/>
    <lineage>
        <taxon>Viruses</taxon>
        <taxon>Varidnaviria</taxon>
        <taxon>Bamfordvirae</taxon>
        <taxon>Preplasmiviricota</taxon>
        <taxon>Polisuviricotina</taxon>
        <taxon>Polintoviricetes</taxon>
        <taxon>Orthopolintovirales</taxon>
        <taxon>Adintoviridae</taxon>
    </lineage>
</organism>
<name>A0A5H3CT24_9VIRU</name>